<feature type="region of interest" description="Disordered" evidence="5">
    <location>
        <begin position="24"/>
        <end position="48"/>
    </location>
</feature>
<dbReference type="InterPro" id="IPR005546">
    <property type="entry name" value="Autotransporte_beta"/>
</dbReference>
<feature type="domain" description="Autotransporter" evidence="6">
    <location>
        <begin position="845"/>
        <end position="1112"/>
    </location>
</feature>
<dbReference type="SUPFAM" id="SSF52743">
    <property type="entry name" value="Subtilisin-like"/>
    <property type="match status" value="1"/>
</dbReference>
<dbReference type="EMBL" id="LR134310">
    <property type="protein sequence ID" value="VEE90633.1"/>
    <property type="molecule type" value="Genomic_DNA"/>
</dbReference>
<sequence>MKKYNKSLLSLSLCTALLGCKESEQHNSSATHQSPTPPVQKTQGMPSSSVKLQDIVHEVISDQAKSDLSKELLTAPIYTAKGEGVIQYQSVEKDQQLLSQLVAEQDVKYQARLDAEKQEAERQARLEAEKQEAERQARLEAEKQEAERQARLEAEKQEAERQARLDAEKQEAERQARLEAEKQEAERQARLEAEKQEAERQARLEAEKQEAERQARLEAEKQEAERQARLEAEKQEAERQARLDAEKQNRFAASENVRLDVLHNVNQNETKLKAPKIAVIDTAFSNQESVVGNIFGNRMHIDYRNYFGGAIGDKWSHGVLVSTLIAKNNANSHLYGYTSTEDDFTMNVQSGAFNHAYNQGVRLFNLSFGVTRTTMPTDYYDHLNIGRFAKQNGIFVLAAGNERSHWASNEAHIVLGDPEIQNGWLIVSSVPYIGATELADYSNRIGEKLKNYGIAAQGNWQVDINGFNRTGNGTSFATPIVTAVVGNVWEKFSWYDNHLAVMTVLSTASKPGKFEQVTEGSDDKFGWGIINQERALKGIGRFDTRLMTNRDDKENKLVRVNVKDEGYSKDQLTWSNDIAGDAGLLKEGNGALFLTGNNQYQGKTVVREGVLGVSGSLQSDVQIEKDGSLYVKNTEQAVNFNRNLTNAGSLYVYGKGARLKGDYIADKQARLVIDIDKSDLTVEGKMQFNDSRIVADIENIDTIPSHQAATRKIASAQQITGYENHYFISTGNKPYIDLEKIEQKEHSLFATYKRNTTAKALAVAGASATTMRKNTATNVDNIIDEVANDSGSGLYENTVSLVNLFSADLIPAVDSLSGELHATLPNLLLTQGFDANRTLLNRLTTTVFKAGVWADWQAGKSKKTQAGFSTAKFNQNRMMLGWDHQIGAHLIGFGINSGKSIAKLGMAGRADLDSKGLFVYGKYRFNQPYLFGSFGSQINKVESERLMLNNIVKSDYRIRHTHLYGELGIEQVWQKINITPFIGYQYQHLKRDGFNEQLNFSIKSPAKKFDSHSMLAGLRMNYQMMNNLLLKMQFTQAYAIDPTSFDFDGNFNGSSRKVHIIGQKQDRYTSWFGLGLDYRLSHFNVSTHYDLGISNHNQTKEHSFSISGKYVF</sequence>
<dbReference type="SMART" id="SM00869">
    <property type="entry name" value="Autotransporter"/>
    <property type="match status" value="1"/>
</dbReference>
<feature type="compositionally biased region" description="Polar residues" evidence="5">
    <location>
        <begin position="26"/>
        <end position="48"/>
    </location>
</feature>
<dbReference type="Pfam" id="PF00082">
    <property type="entry name" value="Peptidase_S8"/>
    <property type="match status" value="1"/>
</dbReference>
<dbReference type="InterPro" id="IPR000209">
    <property type="entry name" value="Peptidase_S8/S53_dom"/>
</dbReference>
<dbReference type="PROSITE" id="PS00138">
    <property type="entry name" value="SUBTILASE_SER"/>
    <property type="match status" value="1"/>
</dbReference>
<organism evidence="7 8">
    <name type="scientific">Actinobacillus equuli</name>
    <dbReference type="NCBI Taxonomy" id="718"/>
    <lineage>
        <taxon>Bacteria</taxon>
        <taxon>Pseudomonadati</taxon>
        <taxon>Pseudomonadota</taxon>
        <taxon>Gammaproteobacteria</taxon>
        <taxon>Pasteurellales</taxon>
        <taxon>Pasteurellaceae</taxon>
        <taxon>Actinobacillus</taxon>
    </lineage>
</organism>
<dbReference type="InterPro" id="IPR034061">
    <property type="entry name" value="Peptidases_S8_Autotransporter"/>
</dbReference>
<dbReference type="Proteomes" id="UP000268529">
    <property type="component" value="Chromosome"/>
</dbReference>
<evidence type="ECO:0000256" key="4">
    <source>
        <dbReference type="ARBA" id="ARBA00022825"/>
    </source>
</evidence>
<dbReference type="Gene3D" id="2.40.128.130">
    <property type="entry name" value="Autotransporter beta-domain"/>
    <property type="match status" value="1"/>
</dbReference>
<keyword evidence="1" id="KW-0645">Protease</keyword>
<evidence type="ECO:0000313" key="7">
    <source>
        <dbReference type="EMBL" id="VEE90633.1"/>
    </source>
</evidence>
<proteinExistence type="predicted"/>
<accession>A0AAX3FJR6</accession>
<evidence type="ECO:0000313" key="8">
    <source>
        <dbReference type="Proteomes" id="UP000268529"/>
    </source>
</evidence>
<name>A0AAX3FJR6_ACTEU</name>
<dbReference type="InterPro" id="IPR036852">
    <property type="entry name" value="Peptidase_S8/S53_dom_sf"/>
</dbReference>
<gene>
    <name evidence="7" type="ORF">NCTC8529_00906</name>
</gene>
<protein>
    <submittedName>
        <fullName evidence="7">Outer membrane autotransporter barrel domain-containing protein</fullName>
        <ecNumber evidence="7">3.4.21.-</ecNumber>
    </submittedName>
</protein>
<evidence type="ECO:0000256" key="3">
    <source>
        <dbReference type="ARBA" id="ARBA00022801"/>
    </source>
</evidence>
<dbReference type="Pfam" id="PF12951">
    <property type="entry name" value="PATR"/>
    <property type="match status" value="1"/>
</dbReference>
<keyword evidence="3 7" id="KW-0378">Hydrolase</keyword>
<dbReference type="CDD" id="cd06503">
    <property type="entry name" value="ATP-synt_Fo_b"/>
    <property type="match status" value="1"/>
</dbReference>
<dbReference type="AlphaFoldDB" id="A0AAX3FJR6"/>
<dbReference type="PROSITE" id="PS51208">
    <property type="entry name" value="AUTOTRANSPORTER"/>
    <property type="match status" value="1"/>
</dbReference>
<dbReference type="CDD" id="cd04848">
    <property type="entry name" value="Peptidases_S8_Autotransporter_serine_protease_like"/>
    <property type="match status" value="1"/>
</dbReference>
<reference evidence="7 8" key="1">
    <citation type="submission" date="2018-12" db="EMBL/GenBank/DDBJ databases">
        <authorList>
            <consortium name="Pathogen Informatics"/>
        </authorList>
    </citation>
    <scope>NUCLEOTIDE SEQUENCE [LARGE SCALE GENOMIC DNA]</scope>
    <source>
        <strain evidence="7 8">NCTC8529</strain>
    </source>
</reference>
<evidence type="ECO:0000256" key="2">
    <source>
        <dbReference type="ARBA" id="ARBA00022729"/>
    </source>
</evidence>
<evidence type="ECO:0000256" key="1">
    <source>
        <dbReference type="ARBA" id="ARBA00022670"/>
    </source>
</evidence>
<dbReference type="NCBIfam" id="TIGR02601">
    <property type="entry name" value="autotrns_rpt"/>
    <property type="match status" value="1"/>
</dbReference>
<keyword evidence="2" id="KW-0732">Signal</keyword>
<dbReference type="InterPro" id="IPR013425">
    <property type="entry name" value="Autotrns_rpt"/>
</dbReference>
<dbReference type="SUPFAM" id="SSF103515">
    <property type="entry name" value="Autotransporter"/>
    <property type="match status" value="1"/>
</dbReference>
<keyword evidence="4" id="KW-0720">Serine protease</keyword>
<dbReference type="PROSITE" id="PS51257">
    <property type="entry name" value="PROKAR_LIPOPROTEIN"/>
    <property type="match status" value="1"/>
</dbReference>
<dbReference type="InterPro" id="IPR036709">
    <property type="entry name" value="Autotransporte_beta_dom_sf"/>
</dbReference>
<feature type="region of interest" description="Disordered" evidence="5">
    <location>
        <begin position="125"/>
        <end position="249"/>
    </location>
</feature>
<dbReference type="GeneID" id="92743520"/>
<evidence type="ECO:0000259" key="6">
    <source>
        <dbReference type="PROSITE" id="PS51208"/>
    </source>
</evidence>
<dbReference type="GO" id="GO:0006508">
    <property type="term" value="P:proteolysis"/>
    <property type="evidence" value="ECO:0007669"/>
    <property type="project" value="UniProtKB-KW"/>
</dbReference>
<evidence type="ECO:0000256" key="5">
    <source>
        <dbReference type="SAM" id="MobiDB-lite"/>
    </source>
</evidence>
<dbReference type="Gene3D" id="3.40.50.200">
    <property type="entry name" value="Peptidase S8/S53 domain"/>
    <property type="match status" value="1"/>
</dbReference>
<dbReference type="EC" id="3.4.21.-" evidence="7"/>
<dbReference type="RefSeq" id="WP_081978374.1">
    <property type="nucleotide sequence ID" value="NZ_LR134310.1"/>
</dbReference>
<dbReference type="GO" id="GO:0004252">
    <property type="term" value="F:serine-type endopeptidase activity"/>
    <property type="evidence" value="ECO:0007669"/>
    <property type="project" value="InterPro"/>
</dbReference>
<dbReference type="InterPro" id="IPR023828">
    <property type="entry name" value="Peptidase_S8_Ser-AS"/>
</dbReference>